<keyword evidence="6" id="KW-0479">Metal-binding</keyword>
<dbReference type="GO" id="GO:0009555">
    <property type="term" value="P:pollen development"/>
    <property type="evidence" value="ECO:0007669"/>
    <property type="project" value="UniProtKB-ARBA"/>
</dbReference>
<evidence type="ECO:0000256" key="9">
    <source>
        <dbReference type="ARBA" id="ARBA00022833"/>
    </source>
</evidence>
<dbReference type="PANTHER" id="PTHR46858">
    <property type="entry name" value="OS05G0521000 PROTEIN"/>
    <property type="match status" value="1"/>
</dbReference>
<dbReference type="GO" id="GO:0009705">
    <property type="term" value="C:plant-type vacuole membrane"/>
    <property type="evidence" value="ECO:0007669"/>
    <property type="project" value="TreeGrafter"/>
</dbReference>
<gene>
    <name evidence="16" type="ORF">I3842_13G075900</name>
</gene>
<evidence type="ECO:0000256" key="13">
    <source>
        <dbReference type="SAM" id="MobiDB-lite"/>
    </source>
</evidence>
<keyword evidence="11 14" id="KW-0472">Membrane</keyword>
<evidence type="ECO:0000256" key="11">
    <source>
        <dbReference type="ARBA" id="ARBA00023136"/>
    </source>
</evidence>
<feature type="transmembrane region" description="Helical" evidence="14">
    <location>
        <begin position="343"/>
        <end position="363"/>
    </location>
</feature>
<dbReference type="EMBL" id="CM031837">
    <property type="protein sequence ID" value="KAG6681117.1"/>
    <property type="molecule type" value="Genomic_DNA"/>
</dbReference>
<dbReference type="Pfam" id="PF16041">
    <property type="entry name" value="APD1-4_M"/>
    <property type="match status" value="1"/>
</dbReference>
<keyword evidence="7 12" id="KW-0863">Zinc-finger</keyword>
<evidence type="ECO:0000256" key="7">
    <source>
        <dbReference type="ARBA" id="ARBA00022771"/>
    </source>
</evidence>
<feature type="domain" description="RING-type" evidence="15">
    <location>
        <begin position="441"/>
        <end position="480"/>
    </location>
</feature>
<evidence type="ECO:0000256" key="12">
    <source>
        <dbReference type="PROSITE-ProRule" id="PRU00175"/>
    </source>
</evidence>
<keyword evidence="10 14" id="KW-1133">Transmembrane helix</keyword>
<dbReference type="PANTHER" id="PTHR46858:SF11">
    <property type="entry name" value="LIGASE, PUTATIVE-RELATED"/>
    <property type="match status" value="1"/>
</dbReference>
<accession>A0A922D665</accession>
<sequence length="492" mass="55075">MDEPEHGQHEPTLSSSAAATSADGPSSASPSTSRVQEEEEEGVENERHENGDSSLRRHRHYPLHHILLNHHRQQRQQSSNFSYRVNISISDVPSTEMRDDVWSCLVVLVTFWFFAASVTLILGFFGSANTRLGPNCSRLIQSNPFFVQSIKVEEVDEPKPGTILYGFYKPPPLDIEIAWTETHMAFVPANLHKEWIYFLNKGSRVDILYNVKSTSPSPLSLVIAQGRESLIEWIEDPSYPNTTLSWNIISGSGKIQQKISKPSNYYIAVGNLHSEEVEVELQLSINALVYNTTEAYYKCSLGNYICSLKLFLLGRNVAVLTSPHPMEGTDVGWYVKLSFGPRWITYFLGSGIMTILILSAFRFSNTFQTTDENPTGFQAGELGTEQVPLLMHKDDDISSWGSSYDSVSQDDEDPEARLAVNGIEGQQITEGESINNPRCLCVICFDAPRDCFFLPCGHCAACFTCGTRIAEEAGTCPICRRKMKKVRKIFSV</sequence>
<dbReference type="GO" id="GO:0008270">
    <property type="term" value="F:zinc ion binding"/>
    <property type="evidence" value="ECO:0007669"/>
    <property type="project" value="UniProtKB-KW"/>
</dbReference>
<evidence type="ECO:0000256" key="3">
    <source>
        <dbReference type="ARBA" id="ARBA00004906"/>
    </source>
</evidence>
<evidence type="ECO:0000256" key="2">
    <source>
        <dbReference type="ARBA" id="ARBA00004308"/>
    </source>
</evidence>
<dbReference type="GO" id="GO:0005768">
    <property type="term" value="C:endosome"/>
    <property type="evidence" value="ECO:0007669"/>
    <property type="project" value="TreeGrafter"/>
</dbReference>
<proteinExistence type="predicted"/>
<evidence type="ECO:0000256" key="14">
    <source>
        <dbReference type="SAM" id="Phobius"/>
    </source>
</evidence>
<reference evidence="16" key="1">
    <citation type="submission" date="2021-01" db="EMBL/GenBank/DDBJ databases">
        <authorList>
            <person name="Lovell J.T."/>
            <person name="Bentley N."/>
            <person name="Bhattarai G."/>
            <person name="Jenkins J.W."/>
            <person name="Sreedasyam A."/>
            <person name="Alarcon Y."/>
            <person name="Bock C."/>
            <person name="Boston L."/>
            <person name="Carlson J."/>
            <person name="Cervantes K."/>
            <person name="Clermont K."/>
            <person name="Krom N."/>
            <person name="Kubenka K."/>
            <person name="Mamidi S."/>
            <person name="Mattison C."/>
            <person name="Monteros M."/>
            <person name="Pisani C."/>
            <person name="Plott C."/>
            <person name="Rajasekar S."/>
            <person name="Rhein H.S."/>
            <person name="Rohla C."/>
            <person name="Song M."/>
            <person name="Hilaire R.S."/>
            <person name="Shu S."/>
            <person name="Wells L."/>
            <person name="Wang X."/>
            <person name="Webber J."/>
            <person name="Heerema R.J."/>
            <person name="Klein P."/>
            <person name="Conner P."/>
            <person name="Grauke L."/>
            <person name="Grimwood J."/>
            <person name="Schmutz J."/>
            <person name="Randall J.J."/>
        </authorList>
    </citation>
    <scope>NUCLEOTIDE SEQUENCE</scope>
    <source>
        <tissue evidence="16">Leaf</tissue>
    </source>
</reference>
<evidence type="ECO:0000256" key="4">
    <source>
        <dbReference type="ARBA" id="ARBA00022679"/>
    </source>
</evidence>
<dbReference type="SMART" id="SM00184">
    <property type="entry name" value="RING"/>
    <property type="match status" value="1"/>
</dbReference>
<dbReference type="InterPro" id="IPR001841">
    <property type="entry name" value="Znf_RING"/>
</dbReference>
<keyword evidence="9" id="KW-0862">Zinc</keyword>
<evidence type="ECO:0000256" key="8">
    <source>
        <dbReference type="ARBA" id="ARBA00022786"/>
    </source>
</evidence>
<name>A0A922D665_CARIL</name>
<dbReference type="Pfam" id="PF16040">
    <property type="entry name" value="APD1-4_N"/>
    <property type="match status" value="1"/>
</dbReference>
<dbReference type="InterPro" id="IPR032008">
    <property type="entry name" value="APD1-4_N"/>
</dbReference>
<dbReference type="GO" id="GO:0000278">
    <property type="term" value="P:mitotic cell cycle"/>
    <property type="evidence" value="ECO:0007669"/>
    <property type="project" value="UniProtKB-ARBA"/>
</dbReference>
<dbReference type="InterPro" id="IPR032010">
    <property type="entry name" value="APD1-4_M"/>
</dbReference>
<organism evidence="16 17">
    <name type="scientific">Carya illinoinensis</name>
    <name type="common">Pecan</name>
    <dbReference type="NCBI Taxonomy" id="32201"/>
    <lineage>
        <taxon>Eukaryota</taxon>
        <taxon>Viridiplantae</taxon>
        <taxon>Streptophyta</taxon>
        <taxon>Embryophyta</taxon>
        <taxon>Tracheophyta</taxon>
        <taxon>Spermatophyta</taxon>
        <taxon>Magnoliopsida</taxon>
        <taxon>eudicotyledons</taxon>
        <taxon>Gunneridae</taxon>
        <taxon>Pentapetalae</taxon>
        <taxon>rosids</taxon>
        <taxon>fabids</taxon>
        <taxon>Fagales</taxon>
        <taxon>Juglandaceae</taxon>
        <taxon>Carya</taxon>
    </lineage>
</organism>
<dbReference type="GO" id="GO:0016567">
    <property type="term" value="P:protein ubiquitination"/>
    <property type="evidence" value="ECO:0007669"/>
    <property type="project" value="TreeGrafter"/>
</dbReference>
<keyword evidence="8" id="KW-0833">Ubl conjugation pathway</keyword>
<dbReference type="PROSITE" id="PS50089">
    <property type="entry name" value="ZF_RING_2"/>
    <property type="match status" value="1"/>
</dbReference>
<dbReference type="GO" id="GO:0061630">
    <property type="term" value="F:ubiquitin protein ligase activity"/>
    <property type="evidence" value="ECO:0007669"/>
    <property type="project" value="TreeGrafter"/>
</dbReference>
<evidence type="ECO:0000259" key="15">
    <source>
        <dbReference type="PROSITE" id="PS50089"/>
    </source>
</evidence>
<comment type="subcellular location">
    <subcellularLocation>
        <location evidence="2">Endomembrane system</location>
    </subcellularLocation>
    <subcellularLocation>
        <location evidence="1">Membrane</location>
        <topology evidence="1">Multi-pass membrane protein</topology>
    </subcellularLocation>
</comment>
<evidence type="ECO:0000313" key="16">
    <source>
        <dbReference type="EMBL" id="KAG6681117.1"/>
    </source>
</evidence>
<comment type="pathway">
    <text evidence="3">Protein modification; protein ubiquitination.</text>
</comment>
<dbReference type="Pfam" id="PF13920">
    <property type="entry name" value="zf-C3HC4_3"/>
    <property type="match status" value="1"/>
</dbReference>
<dbReference type="FunFam" id="3.30.40.10:FF:000658">
    <property type="entry name" value="E3 ubiquitin-protein ligase APD2"/>
    <property type="match status" value="1"/>
</dbReference>
<protein>
    <recommendedName>
        <fullName evidence="15">RING-type domain-containing protein</fullName>
    </recommendedName>
</protein>
<feature type="transmembrane region" description="Helical" evidence="14">
    <location>
        <begin position="105"/>
        <end position="125"/>
    </location>
</feature>
<keyword evidence="5 14" id="KW-0812">Transmembrane</keyword>
<evidence type="ECO:0000256" key="6">
    <source>
        <dbReference type="ARBA" id="ARBA00022723"/>
    </source>
</evidence>
<feature type="region of interest" description="Disordered" evidence="13">
    <location>
        <begin position="1"/>
        <end position="56"/>
    </location>
</feature>
<evidence type="ECO:0000256" key="10">
    <source>
        <dbReference type="ARBA" id="ARBA00022989"/>
    </source>
</evidence>
<evidence type="ECO:0000313" key="17">
    <source>
        <dbReference type="Proteomes" id="UP000811246"/>
    </source>
</evidence>
<feature type="compositionally biased region" description="Basic and acidic residues" evidence="13">
    <location>
        <begin position="44"/>
        <end position="55"/>
    </location>
</feature>
<keyword evidence="4" id="KW-0808">Transferase</keyword>
<evidence type="ECO:0000256" key="1">
    <source>
        <dbReference type="ARBA" id="ARBA00004141"/>
    </source>
</evidence>
<dbReference type="AlphaFoldDB" id="A0A922D665"/>
<dbReference type="Proteomes" id="UP000811246">
    <property type="component" value="Chromosome 13"/>
</dbReference>
<evidence type="ECO:0000256" key="5">
    <source>
        <dbReference type="ARBA" id="ARBA00022692"/>
    </source>
</evidence>
<feature type="compositionally biased region" description="Low complexity" evidence="13">
    <location>
        <begin position="11"/>
        <end position="34"/>
    </location>
</feature>
<comment type="caution">
    <text evidence="16">The sequence shown here is derived from an EMBL/GenBank/DDBJ whole genome shotgun (WGS) entry which is preliminary data.</text>
</comment>